<evidence type="ECO:0000256" key="1">
    <source>
        <dbReference type="SAM" id="Phobius"/>
    </source>
</evidence>
<feature type="transmembrane region" description="Helical" evidence="1">
    <location>
        <begin position="158"/>
        <end position="175"/>
    </location>
</feature>
<accession>A0A368GAM9</accession>
<protein>
    <submittedName>
        <fullName evidence="3">SCP-like protein</fullName>
    </submittedName>
</protein>
<keyword evidence="4" id="KW-1185">Reference proteome</keyword>
<dbReference type="OrthoDB" id="5874910at2759"/>
<gene>
    <name evidence="3" type="ORF">ANCCAN_12565</name>
</gene>
<keyword evidence="2" id="KW-0732">Signal</keyword>
<reference evidence="3 4" key="1">
    <citation type="submission" date="2014-10" db="EMBL/GenBank/DDBJ databases">
        <title>Draft genome of the hookworm Ancylostoma caninum.</title>
        <authorList>
            <person name="Mitreva M."/>
        </authorList>
    </citation>
    <scope>NUCLEOTIDE SEQUENCE [LARGE SCALE GENOMIC DNA]</scope>
    <source>
        <strain evidence="3 4">Baltimore</strain>
    </source>
</reference>
<dbReference type="SUPFAM" id="SSF55797">
    <property type="entry name" value="PR-1-like"/>
    <property type="match status" value="1"/>
</dbReference>
<feature type="chain" id="PRO_5016736071" evidence="2">
    <location>
        <begin position="20"/>
        <end position="181"/>
    </location>
</feature>
<dbReference type="InterPro" id="IPR035940">
    <property type="entry name" value="CAP_sf"/>
</dbReference>
<proteinExistence type="predicted"/>
<dbReference type="Gene3D" id="3.40.33.10">
    <property type="entry name" value="CAP"/>
    <property type="match status" value="1"/>
</dbReference>
<dbReference type="Proteomes" id="UP000252519">
    <property type="component" value="Unassembled WGS sequence"/>
</dbReference>
<organism evidence="3 4">
    <name type="scientific">Ancylostoma caninum</name>
    <name type="common">Dog hookworm</name>
    <dbReference type="NCBI Taxonomy" id="29170"/>
    <lineage>
        <taxon>Eukaryota</taxon>
        <taxon>Metazoa</taxon>
        <taxon>Ecdysozoa</taxon>
        <taxon>Nematoda</taxon>
        <taxon>Chromadorea</taxon>
        <taxon>Rhabditida</taxon>
        <taxon>Rhabditina</taxon>
        <taxon>Rhabditomorpha</taxon>
        <taxon>Strongyloidea</taxon>
        <taxon>Ancylostomatidae</taxon>
        <taxon>Ancylostomatinae</taxon>
        <taxon>Ancylostoma</taxon>
    </lineage>
</organism>
<feature type="signal peptide" evidence="2">
    <location>
        <begin position="1"/>
        <end position="19"/>
    </location>
</feature>
<keyword evidence="1" id="KW-1133">Transmembrane helix</keyword>
<sequence length="181" mass="19957">MAKLYFIALALGSALPALCQDTFCPNGKMIGADIYEYVLDPVNNERKTLLDGNKPNGESGQKLPPPQGMTKLYWNCDLEKEAIDTLAKKCYDHDDPPTTTGDKAKIFDSYFPNRISADSTAVKQLIDSSLQYIDYIELEGVNPGDSSVKYKGDATDSLLPYFTVSCILGMLLALGNEKKRK</sequence>
<keyword evidence="1" id="KW-0472">Membrane</keyword>
<dbReference type="EMBL" id="JOJR01000235">
    <property type="protein sequence ID" value="RCN41456.1"/>
    <property type="molecule type" value="Genomic_DNA"/>
</dbReference>
<evidence type="ECO:0000313" key="4">
    <source>
        <dbReference type="Proteomes" id="UP000252519"/>
    </source>
</evidence>
<keyword evidence="1" id="KW-0812">Transmembrane</keyword>
<evidence type="ECO:0000256" key="2">
    <source>
        <dbReference type="SAM" id="SignalP"/>
    </source>
</evidence>
<evidence type="ECO:0000313" key="3">
    <source>
        <dbReference type="EMBL" id="RCN41456.1"/>
    </source>
</evidence>
<comment type="caution">
    <text evidence="3">The sequence shown here is derived from an EMBL/GenBank/DDBJ whole genome shotgun (WGS) entry which is preliminary data.</text>
</comment>
<dbReference type="AlphaFoldDB" id="A0A368GAM9"/>
<name>A0A368GAM9_ANCCA</name>